<evidence type="ECO:0000313" key="3">
    <source>
        <dbReference type="Proteomes" id="UP001500973"/>
    </source>
</evidence>
<keyword evidence="3" id="KW-1185">Reference proteome</keyword>
<reference evidence="3" key="1">
    <citation type="journal article" date="2019" name="Int. J. Syst. Evol. Microbiol.">
        <title>The Global Catalogue of Microorganisms (GCM) 10K type strain sequencing project: providing services to taxonomists for standard genome sequencing and annotation.</title>
        <authorList>
            <consortium name="The Broad Institute Genomics Platform"/>
            <consortium name="The Broad Institute Genome Sequencing Center for Infectious Disease"/>
            <person name="Wu L."/>
            <person name="Ma J."/>
        </authorList>
    </citation>
    <scope>NUCLEOTIDE SEQUENCE [LARGE SCALE GENOMIC DNA]</scope>
    <source>
        <strain evidence="3">JCM 11756</strain>
    </source>
</reference>
<dbReference type="EMBL" id="BAAAIZ010000042">
    <property type="protein sequence ID" value="GAA1425487.1"/>
    <property type="molecule type" value="Genomic_DNA"/>
</dbReference>
<organism evidence="2 3">
    <name type="scientific">Streptomyces thermospinosisporus</name>
    <dbReference type="NCBI Taxonomy" id="161482"/>
    <lineage>
        <taxon>Bacteria</taxon>
        <taxon>Bacillati</taxon>
        <taxon>Actinomycetota</taxon>
        <taxon>Actinomycetes</taxon>
        <taxon>Kitasatosporales</taxon>
        <taxon>Streptomycetaceae</taxon>
        <taxon>Streptomyces</taxon>
    </lineage>
</organism>
<proteinExistence type="predicted"/>
<gene>
    <name evidence="2" type="ORF">GCM10009601_32540</name>
</gene>
<accession>A0ABP4JPQ9</accession>
<evidence type="ECO:0000256" key="1">
    <source>
        <dbReference type="SAM" id="MobiDB-lite"/>
    </source>
</evidence>
<comment type="caution">
    <text evidence="2">The sequence shown here is derived from an EMBL/GenBank/DDBJ whole genome shotgun (WGS) entry which is preliminary data.</text>
</comment>
<name>A0ABP4JPQ9_9ACTN</name>
<dbReference type="RefSeq" id="WP_344013763.1">
    <property type="nucleotide sequence ID" value="NZ_BAAAIZ010000042.1"/>
</dbReference>
<sequence>MPDLTARTGVAPGEVPAPRRDPAPRMDSALTEGTHVPGLGPSPAAEVAAYRELRK</sequence>
<protein>
    <submittedName>
        <fullName evidence="2">Uncharacterized protein</fullName>
    </submittedName>
</protein>
<feature type="region of interest" description="Disordered" evidence="1">
    <location>
        <begin position="1"/>
        <end position="55"/>
    </location>
</feature>
<dbReference type="Proteomes" id="UP001500973">
    <property type="component" value="Unassembled WGS sequence"/>
</dbReference>
<evidence type="ECO:0000313" key="2">
    <source>
        <dbReference type="EMBL" id="GAA1425487.1"/>
    </source>
</evidence>